<sequence>MAGDPICVRCASQERGSLPLPKDCLCGDHPAPAKIPADVLDAARRAIAERVGPEARSQYLAGKLDHLSVIQACASVIVAERKRAAHVAHGWMHDNGLGANAADVALEIMK</sequence>
<proteinExistence type="predicted"/>
<reference evidence="2" key="1">
    <citation type="submission" date="2016-10" db="EMBL/GenBank/DDBJ databases">
        <authorList>
            <person name="Varghese N."/>
            <person name="Submissions S."/>
        </authorList>
    </citation>
    <scope>NUCLEOTIDE SEQUENCE [LARGE SCALE GENOMIC DNA]</scope>
    <source>
        <strain evidence="2">CGMCC 1.11022</strain>
    </source>
</reference>
<dbReference type="Proteomes" id="UP000198894">
    <property type="component" value="Unassembled WGS sequence"/>
</dbReference>
<protein>
    <submittedName>
        <fullName evidence="1">Uncharacterized protein</fullName>
    </submittedName>
</protein>
<dbReference type="RefSeq" id="WP_091599795.1">
    <property type="nucleotide sequence ID" value="NZ_FNEE01000026.1"/>
</dbReference>
<gene>
    <name evidence="1" type="ORF">SAMN05428953_12681</name>
</gene>
<accession>A0A1G9H653</accession>
<dbReference type="EMBL" id="FNEE01000026">
    <property type="protein sequence ID" value="SDL08430.1"/>
    <property type="molecule type" value="Genomic_DNA"/>
</dbReference>
<name>A0A1G9H653_9HYPH</name>
<organism evidence="1 2">
    <name type="scientific">Mesorhizobium muleiense</name>
    <dbReference type="NCBI Taxonomy" id="1004279"/>
    <lineage>
        <taxon>Bacteria</taxon>
        <taxon>Pseudomonadati</taxon>
        <taxon>Pseudomonadota</taxon>
        <taxon>Alphaproteobacteria</taxon>
        <taxon>Hyphomicrobiales</taxon>
        <taxon>Phyllobacteriaceae</taxon>
        <taxon>Mesorhizobium</taxon>
    </lineage>
</organism>
<dbReference type="AlphaFoldDB" id="A0A1G9H653"/>
<keyword evidence="2" id="KW-1185">Reference proteome</keyword>
<evidence type="ECO:0000313" key="2">
    <source>
        <dbReference type="Proteomes" id="UP000198894"/>
    </source>
</evidence>
<evidence type="ECO:0000313" key="1">
    <source>
        <dbReference type="EMBL" id="SDL08430.1"/>
    </source>
</evidence>